<dbReference type="InterPro" id="IPR028082">
    <property type="entry name" value="Peripla_BP_I"/>
</dbReference>
<dbReference type="Gene3D" id="3.40.50.2300">
    <property type="match status" value="2"/>
</dbReference>
<evidence type="ECO:0000313" key="6">
    <source>
        <dbReference type="Proteomes" id="UP001596084"/>
    </source>
</evidence>
<proteinExistence type="inferred from homology"/>
<evidence type="ECO:0000256" key="2">
    <source>
        <dbReference type="ARBA" id="ARBA00022729"/>
    </source>
</evidence>
<name>A0ABW0QH23_9BURK</name>
<dbReference type="Pfam" id="PF13458">
    <property type="entry name" value="Peripla_BP_6"/>
    <property type="match status" value="1"/>
</dbReference>
<dbReference type="PANTHER" id="PTHR30483">
    <property type="entry name" value="LEUCINE-SPECIFIC-BINDING PROTEIN"/>
    <property type="match status" value="1"/>
</dbReference>
<keyword evidence="6" id="KW-1185">Reference proteome</keyword>
<feature type="chain" id="PRO_5046006887" evidence="3">
    <location>
        <begin position="34"/>
        <end position="396"/>
    </location>
</feature>
<dbReference type="InterPro" id="IPR051010">
    <property type="entry name" value="BCAA_transport"/>
</dbReference>
<dbReference type="CDD" id="cd06359">
    <property type="entry name" value="PBP1_Nba-like"/>
    <property type="match status" value="1"/>
</dbReference>
<dbReference type="SUPFAM" id="SSF53822">
    <property type="entry name" value="Periplasmic binding protein-like I"/>
    <property type="match status" value="1"/>
</dbReference>
<dbReference type="InterPro" id="IPR028081">
    <property type="entry name" value="Leu-bd"/>
</dbReference>
<organism evidence="5 6">
    <name type="scientific">Polaromonas jejuensis</name>
    <dbReference type="NCBI Taxonomy" id="457502"/>
    <lineage>
        <taxon>Bacteria</taxon>
        <taxon>Pseudomonadati</taxon>
        <taxon>Pseudomonadota</taxon>
        <taxon>Betaproteobacteria</taxon>
        <taxon>Burkholderiales</taxon>
        <taxon>Comamonadaceae</taxon>
        <taxon>Polaromonas</taxon>
    </lineage>
</organism>
<feature type="domain" description="Leucine-binding protein" evidence="4">
    <location>
        <begin position="35"/>
        <end position="370"/>
    </location>
</feature>
<dbReference type="Proteomes" id="UP001596084">
    <property type="component" value="Unassembled WGS sequence"/>
</dbReference>
<protein>
    <submittedName>
        <fullName evidence="5">ABC transporter substrate-binding protein</fullName>
    </submittedName>
</protein>
<evidence type="ECO:0000256" key="3">
    <source>
        <dbReference type="SAM" id="SignalP"/>
    </source>
</evidence>
<keyword evidence="2 3" id="KW-0732">Signal</keyword>
<dbReference type="RefSeq" id="WP_157090238.1">
    <property type="nucleotide sequence ID" value="NZ_JBHSMX010000066.1"/>
</dbReference>
<evidence type="ECO:0000259" key="4">
    <source>
        <dbReference type="Pfam" id="PF13458"/>
    </source>
</evidence>
<dbReference type="PANTHER" id="PTHR30483:SF6">
    <property type="entry name" value="PERIPLASMIC BINDING PROTEIN OF ABC TRANSPORTER FOR NATURAL AMINO ACIDS"/>
    <property type="match status" value="1"/>
</dbReference>
<sequence>MKTTPTTTTAFRRSTLIAMAGLALAGAGQFAAAATIGLMAPLSGPQAIVGQDQVDGFMLAVEQLGGKLGGQPATVLKEDDQLKPEIGGQITRKFIDKDKVDAIVGLSFSNVLMASLPRIVESGTVAIATNAGPSPLAGAGCKANVFSTAWQNDGAAEAMGKFAQDKGLKKVYLMAPNYQAGKDMLTGFKRYFKGQIIDEVYTQVNQPDYSAELAQLQSAKPDAVFVFYPGGMGVNFIKQMAQAGLMAKVPLYSVFTVDGTTLPGLRDAAVGSVSGAMWDAALDTPENKKFVADFERKFKRTPSEYAATAYDAANILNIALGKAKPGDSRALAAAVKAAGSEVKSVRGPFAFNNNNLPVQNYYAFETVKSGGSVVGKLVGTPLAKHSDVYRAQCALK</sequence>
<evidence type="ECO:0000256" key="1">
    <source>
        <dbReference type="ARBA" id="ARBA00010062"/>
    </source>
</evidence>
<comment type="similarity">
    <text evidence="1">Belongs to the leucine-binding protein family.</text>
</comment>
<accession>A0ABW0QH23</accession>
<dbReference type="EMBL" id="JBHSMX010000066">
    <property type="protein sequence ID" value="MFC5523925.1"/>
    <property type="molecule type" value="Genomic_DNA"/>
</dbReference>
<feature type="signal peptide" evidence="3">
    <location>
        <begin position="1"/>
        <end position="33"/>
    </location>
</feature>
<reference evidence="6" key="1">
    <citation type="journal article" date="2019" name="Int. J. Syst. Evol. Microbiol.">
        <title>The Global Catalogue of Microorganisms (GCM) 10K type strain sequencing project: providing services to taxonomists for standard genome sequencing and annotation.</title>
        <authorList>
            <consortium name="The Broad Institute Genomics Platform"/>
            <consortium name="The Broad Institute Genome Sequencing Center for Infectious Disease"/>
            <person name="Wu L."/>
            <person name="Ma J."/>
        </authorList>
    </citation>
    <scope>NUCLEOTIDE SEQUENCE [LARGE SCALE GENOMIC DNA]</scope>
    <source>
        <strain evidence="6">CGMCC 4.7277</strain>
    </source>
</reference>
<comment type="caution">
    <text evidence="5">The sequence shown here is derived from an EMBL/GenBank/DDBJ whole genome shotgun (WGS) entry which is preliminary data.</text>
</comment>
<evidence type="ECO:0000313" key="5">
    <source>
        <dbReference type="EMBL" id="MFC5523925.1"/>
    </source>
</evidence>
<gene>
    <name evidence="5" type="ORF">ACFPP7_23885</name>
</gene>